<feature type="transmembrane region" description="Helical" evidence="2">
    <location>
        <begin position="218"/>
        <end position="240"/>
    </location>
</feature>
<keyword evidence="2" id="KW-1133">Transmembrane helix</keyword>
<feature type="region of interest" description="Disordered" evidence="1">
    <location>
        <begin position="1"/>
        <end position="27"/>
    </location>
</feature>
<evidence type="ECO:0000313" key="3">
    <source>
        <dbReference type="EMBL" id="CAI9107238.1"/>
    </source>
</evidence>
<proteinExistence type="predicted"/>
<evidence type="ECO:0000313" key="4">
    <source>
        <dbReference type="Proteomes" id="UP001161247"/>
    </source>
</evidence>
<name>A0AAV1DHX9_OLDCO</name>
<dbReference type="Gene3D" id="3.60.20.10">
    <property type="entry name" value="Glutamine Phosphoribosylpyrophosphate, subunit 1, domain 1"/>
    <property type="match status" value="1"/>
</dbReference>
<keyword evidence="2" id="KW-0812">Transmembrane</keyword>
<feature type="compositionally biased region" description="Basic and acidic residues" evidence="1">
    <location>
        <begin position="1"/>
        <end position="11"/>
    </location>
</feature>
<dbReference type="Pfam" id="PF00227">
    <property type="entry name" value="Proteasome"/>
    <property type="match status" value="1"/>
</dbReference>
<accession>A0AAV1DHX9</accession>
<keyword evidence="2" id="KW-0472">Membrane</keyword>
<dbReference type="SUPFAM" id="SSF56235">
    <property type="entry name" value="N-terminal nucleophile aminohydrolases (Ntn hydrolases)"/>
    <property type="match status" value="1"/>
</dbReference>
<dbReference type="GO" id="GO:0005839">
    <property type="term" value="C:proteasome core complex"/>
    <property type="evidence" value="ECO:0007669"/>
    <property type="project" value="InterPro"/>
</dbReference>
<reference evidence="3" key="1">
    <citation type="submission" date="2023-03" db="EMBL/GenBank/DDBJ databases">
        <authorList>
            <person name="Julca I."/>
        </authorList>
    </citation>
    <scope>NUCLEOTIDE SEQUENCE</scope>
</reference>
<evidence type="ECO:0000256" key="2">
    <source>
        <dbReference type="SAM" id="Phobius"/>
    </source>
</evidence>
<dbReference type="AlphaFoldDB" id="A0AAV1DHX9"/>
<evidence type="ECO:0000256" key="1">
    <source>
        <dbReference type="SAM" id="MobiDB-lite"/>
    </source>
</evidence>
<sequence length="309" mass="34273">MDRGSDDDVDHKTKRLRSTAASGPSSVQALPSVPLFLAVGDDPIVKIIKSGTTIIVFKFIDLITGKRHVCFAADGRGVHPVTYRTVLTRANKITVVGRHTLFAFCGHNSIGRSLSKGLVNQVQQRGFEDYGIHDAILYLETHQGDAVREAKGAGEGFASVVCGYDSALRQFRLFAIDNDGVATEWPEAVILGHGGSTALESLIDSGYMIILKNYTLNFYWIVQFHHFFSTFLFLFLFSVWGTRMLTHQACLVARQAICEAATVDWSTGGTVTVYLMGERGHYPYFKKHDVPRFLRIRGLPDQADISDEH</sequence>
<keyword evidence="4" id="KW-1185">Reference proteome</keyword>
<organism evidence="3 4">
    <name type="scientific">Oldenlandia corymbosa var. corymbosa</name>
    <dbReference type="NCBI Taxonomy" id="529605"/>
    <lineage>
        <taxon>Eukaryota</taxon>
        <taxon>Viridiplantae</taxon>
        <taxon>Streptophyta</taxon>
        <taxon>Embryophyta</taxon>
        <taxon>Tracheophyta</taxon>
        <taxon>Spermatophyta</taxon>
        <taxon>Magnoliopsida</taxon>
        <taxon>eudicotyledons</taxon>
        <taxon>Gunneridae</taxon>
        <taxon>Pentapetalae</taxon>
        <taxon>asterids</taxon>
        <taxon>lamiids</taxon>
        <taxon>Gentianales</taxon>
        <taxon>Rubiaceae</taxon>
        <taxon>Rubioideae</taxon>
        <taxon>Spermacoceae</taxon>
        <taxon>Hedyotis-Oldenlandia complex</taxon>
        <taxon>Oldenlandia</taxon>
    </lineage>
</organism>
<dbReference type="InterPro" id="IPR001353">
    <property type="entry name" value="Proteasome_sua/b"/>
</dbReference>
<dbReference type="GO" id="GO:0051603">
    <property type="term" value="P:proteolysis involved in protein catabolic process"/>
    <property type="evidence" value="ECO:0007669"/>
    <property type="project" value="InterPro"/>
</dbReference>
<dbReference type="Proteomes" id="UP001161247">
    <property type="component" value="Chromosome 5"/>
</dbReference>
<dbReference type="EMBL" id="OX459122">
    <property type="protein sequence ID" value="CAI9107238.1"/>
    <property type="molecule type" value="Genomic_DNA"/>
</dbReference>
<protein>
    <submittedName>
        <fullName evidence="3">OLC1v1006553C2</fullName>
    </submittedName>
</protein>
<gene>
    <name evidence="3" type="ORF">OLC1_LOCUS15597</name>
</gene>
<dbReference type="InterPro" id="IPR029055">
    <property type="entry name" value="Ntn_hydrolases_N"/>
</dbReference>